<evidence type="ECO:0000313" key="3">
    <source>
        <dbReference type="Proteomes" id="UP000251431"/>
    </source>
</evidence>
<dbReference type="STRING" id="1421.A2J09_05060"/>
<dbReference type="EMBL" id="UAQE01000001">
    <property type="protein sequence ID" value="SPU00682.1"/>
    <property type="molecule type" value="Genomic_DNA"/>
</dbReference>
<evidence type="ECO:0000256" key="1">
    <source>
        <dbReference type="SAM" id="SignalP"/>
    </source>
</evidence>
<dbReference type="Proteomes" id="UP000251431">
    <property type="component" value="Unassembled WGS sequence"/>
</dbReference>
<keyword evidence="2" id="KW-0449">Lipoprotein</keyword>
<dbReference type="PANTHER" id="PTHR37507">
    <property type="entry name" value="SPORULATION PROTEIN YDCC"/>
    <property type="match status" value="1"/>
</dbReference>
<dbReference type="InterPro" id="IPR029046">
    <property type="entry name" value="LolA/LolB/LppX"/>
</dbReference>
<organism evidence="2 3">
    <name type="scientific">Lysinibacillus capsici</name>
    <dbReference type="NCBI Taxonomy" id="2115968"/>
    <lineage>
        <taxon>Bacteria</taxon>
        <taxon>Bacillati</taxon>
        <taxon>Bacillota</taxon>
        <taxon>Bacilli</taxon>
        <taxon>Bacillales</taxon>
        <taxon>Bacillaceae</taxon>
        <taxon>Lysinibacillus</taxon>
    </lineage>
</organism>
<feature type="signal peptide" evidence="1">
    <location>
        <begin position="1"/>
        <end position="28"/>
    </location>
</feature>
<dbReference type="Gene3D" id="2.50.20.10">
    <property type="entry name" value="Lipoprotein localisation LolA/LolB/LppX"/>
    <property type="match status" value="1"/>
</dbReference>
<dbReference type="PROSITE" id="PS51257">
    <property type="entry name" value="PROKAR_LIPOPROTEIN"/>
    <property type="match status" value="1"/>
</dbReference>
<evidence type="ECO:0000313" key="2">
    <source>
        <dbReference type="EMBL" id="SPU00682.1"/>
    </source>
</evidence>
<accession>A0A2X0ZG87</accession>
<feature type="chain" id="PRO_5016165694" evidence="1">
    <location>
        <begin position="29"/>
        <end position="357"/>
    </location>
</feature>
<sequence>MMNWKRSCRAAGLIAVMTFSLVGCNSEATYTPQEIIDQALQESKEPLTYYGEYTLDMGELGGKAQVKEWVKDSNRRIEMTGDNGEHVITVKNDAKVISYDVTEKTAYTMDYSQPELDSLQSPKDQVQLIFNMVKDTHDIKIAGEEKVVGRDTYKIVAKTKNTESLFGDIEAWIDKKTWLTLKMKTDSAGTHMLTEYSKINFGEKIDAQQFTLDLPKDVTIQEISGQDTSESVSLDDVKQQLEKFLLVPEVNGLTLDNISMVKGIEERPEYSFDYVLDGELAFFVTIFKADASVADIGPILNEKEIDIRGQKGTVMDGENFRSLAWQENGYQYSMVGQNPELTVEDLLSYAQQMTVVQ</sequence>
<proteinExistence type="predicted"/>
<protein>
    <submittedName>
        <fullName evidence="2">Outer membrane lipoprotein-sorting protein</fullName>
    </submittedName>
</protein>
<gene>
    <name evidence="2" type="ORF">NCTC7582_03481</name>
</gene>
<dbReference type="InterPro" id="IPR052944">
    <property type="entry name" value="Sporulation_related"/>
</dbReference>
<keyword evidence="1" id="KW-0732">Signal</keyword>
<dbReference type="PANTHER" id="PTHR37507:SF2">
    <property type="entry name" value="SPORULATION PROTEIN YDCC"/>
    <property type="match status" value="1"/>
</dbReference>
<name>A0A2X0ZG87_9BACI</name>
<dbReference type="AlphaFoldDB" id="A0A2X0ZG87"/>
<reference evidence="2 3" key="1">
    <citation type="submission" date="2018-06" db="EMBL/GenBank/DDBJ databases">
        <authorList>
            <consortium name="Pathogen Informatics"/>
            <person name="Doyle S."/>
        </authorList>
    </citation>
    <scope>NUCLEOTIDE SEQUENCE [LARGE SCALE GENOMIC DNA]</scope>
    <source>
        <strain evidence="2 3">NCTC7582</strain>
    </source>
</reference>
<dbReference type="SUPFAM" id="SSF89392">
    <property type="entry name" value="Prokaryotic lipoproteins and lipoprotein localization factors"/>
    <property type="match status" value="1"/>
</dbReference>